<feature type="domain" description="EXS" evidence="8">
    <location>
        <begin position="1180"/>
        <end position="1359"/>
    </location>
</feature>
<feature type="transmembrane region" description="Helical" evidence="7">
    <location>
        <begin position="721"/>
        <end position="740"/>
    </location>
</feature>
<evidence type="ECO:0000256" key="6">
    <source>
        <dbReference type="SAM" id="MobiDB-lite"/>
    </source>
</evidence>
<dbReference type="EMBL" id="JACAZH010000013">
    <property type="protein sequence ID" value="KAF7351258.1"/>
    <property type="molecule type" value="Genomic_DNA"/>
</dbReference>
<dbReference type="InterPro" id="IPR004342">
    <property type="entry name" value="EXS_C"/>
</dbReference>
<dbReference type="InterPro" id="IPR004331">
    <property type="entry name" value="SPX_dom"/>
</dbReference>
<dbReference type="Proteomes" id="UP000623467">
    <property type="component" value="Unassembled WGS sequence"/>
</dbReference>
<feature type="transmembrane region" description="Helical" evidence="7">
    <location>
        <begin position="1185"/>
        <end position="1205"/>
    </location>
</feature>
<dbReference type="PROSITE" id="PS51382">
    <property type="entry name" value="SPX"/>
    <property type="match status" value="1"/>
</dbReference>
<reference evidence="10" key="1">
    <citation type="submission" date="2020-05" db="EMBL/GenBank/DDBJ databases">
        <title>Mycena genomes resolve the evolution of fungal bioluminescence.</title>
        <authorList>
            <person name="Tsai I.J."/>
        </authorList>
    </citation>
    <scope>NUCLEOTIDE SEQUENCE</scope>
    <source>
        <strain evidence="10">160909Yilan</strain>
    </source>
</reference>
<evidence type="ECO:0000256" key="3">
    <source>
        <dbReference type="ARBA" id="ARBA00022692"/>
    </source>
</evidence>
<name>A0A8H6XZK9_9AGAR</name>
<evidence type="ECO:0000259" key="8">
    <source>
        <dbReference type="PROSITE" id="PS51380"/>
    </source>
</evidence>
<feature type="transmembrane region" description="Helical" evidence="7">
    <location>
        <begin position="599"/>
        <end position="618"/>
    </location>
</feature>
<feature type="domain" description="SPX" evidence="9">
    <location>
        <begin position="58"/>
        <end position="462"/>
    </location>
</feature>
<dbReference type="CDD" id="cd14475">
    <property type="entry name" value="SPX_SYG1_like"/>
    <property type="match status" value="1"/>
</dbReference>
<evidence type="ECO:0000259" key="9">
    <source>
        <dbReference type="PROSITE" id="PS51382"/>
    </source>
</evidence>
<dbReference type="GO" id="GO:0005886">
    <property type="term" value="C:plasma membrane"/>
    <property type="evidence" value="ECO:0007669"/>
    <property type="project" value="TreeGrafter"/>
</dbReference>
<keyword evidence="5 7" id="KW-0472">Membrane</keyword>
<feature type="transmembrane region" description="Helical" evidence="7">
    <location>
        <begin position="630"/>
        <end position="651"/>
    </location>
</feature>
<evidence type="ECO:0000256" key="4">
    <source>
        <dbReference type="ARBA" id="ARBA00022989"/>
    </source>
</evidence>
<gene>
    <name evidence="10" type="ORF">MSAN_01557300</name>
</gene>
<feature type="transmembrane region" description="Helical" evidence="7">
    <location>
        <begin position="678"/>
        <end position="701"/>
    </location>
</feature>
<keyword evidence="3 7" id="KW-0812">Transmembrane</keyword>
<dbReference type="PANTHER" id="PTHR10783:SF103">
    <property type="entry name" value="SOLUTE CARRIER FAMILY 53 MEMBER 1"/>
    <property type="match status" value="1"/>
</dbReference>
<comment type="subcellular location">
    <subcellularLocation>
        <location evidence="1">Membrane</location>
        <topology evidence="1">Multi-pass membrane protein</topology>
    </subcellularLocation>
</comment>
<dbReference type="GO" id="GO:0005794">
    <property type="term" value="C:Golgi apparatus"/>
    <property type="evidence" value="ECO:0007669"/>
    <property type="project" value="TreeGrafter"/>
</dbReference>
<feature type="transmembrane region" description="Helical" evidence="7">
    <location>
        <begin position="552"/>
        <end position="578"/>
    </location>
</feature>
<feature type="transmembrane region" description="Helical" evidence="7">
    <location>
        <begin position="1248"/>
        <end position="1273"/>
    </location>
</feature>
<feature type="region of interest" description="Disordered" evidence="6">
    <location>
        <begin position="116"/>
        <end position="255"/>
    </location>
</feature>
<feature type="transmembrane region" description="Helical" evidence="7">
    <location>
        <begin position="783"/>
        <end position="807"/>
    </location>
</feature>
<accession>A0A8H6XZK9</accession>
<comment type="similarity">
    <text evidence="2">Belongs to the SYG1 (TC 2.A.94) family.</text>
</comment>
<feature type="transmembrane region" description="Helical" evidence="7">
    <location>
        <begin position="1071"/>
        <end position="1094"/>
    </location>
</feature>
<keyword evidence="11" id="KW-1185">Reference proteome</keyword>
<dbReference type="PROSITE" id="PS51380">
    <property type="entry name" value="EXS"/>
    <property type="match status" value="2"/>
</dbReference>
<feature type="transmembrane region" description="Helical" evidence="7">
    <location>
        <begin position="828"/>
        <end position="849"/>
    </location>
</feature>
<evidence type="ECO:0000313" key="10">
    <source>
        <dbReference type="EMBL" id="KAF7351258.1"/>
    </source>
</evidence>
<sequence length="1359" mass="154941">MDRYRNVWKAQRTKLDLTRHAEVKQPLLRPGDSQFRVADCDHPLRVSASNSRNCSRNMKFTRYLEDTQATEWKRAYIDYRIFKERIRAIQGAQDGSAFHGSAFHAESYSQLNPSVIVSESGENSPGASSAHVPRDLSFAPSSRGHAEGLGRPPTPRRSSFHRSPTSHASHEPIPPGPSASPTTRNPRITLPQLVVHPPTNRSSQAVPSPVAETGTFNGPKRIRPPLITRQSNTTHTSHSHGVPPSPAVSPSSVTGRMRKSLAQLMDPLKRHPNSSLSLQGLIPLLSSNERAFFSALDSEVQKIEDFYVAREKEMKARTRSLEAQLRELNEHRKLFDAAHPATSRSWAAFFKSFIPPFRRKLPFRATHMENSAEIPEEGITVDVESSGLKKDKDHIEIIPMPDHLDPKAYLAARRKLKKAVLEHYRGLEMLHNYRILNIYGVRRVLNKFEKVTKINAQRAYMQAKVERCAFFSDETRIMMDQIQNTFAASFAEGDKKKAITRLQAGPEYKSHHNSTFCSGLAIGSAVAALALGIAHSFEQKTRDAIPGWDGLLFIYGVLAVPTIFAFIVGLNLLVWARARINYVFIFELDLRTRLDHREYFQTPSILLAALCYAFWLSFARIGAPTVHPSIYPLIWLGFAAVVMFDPFPILFKPSRYWLIRNVGKLLKSGMKRVEFTDFWMGDQFCSLVFPLSNITLIGCVYSRGLDIDPDWRTCGNTSKLWPLAFVLAVLPFLVRLIQSFKRYADSKLPTHLINAGKYGAGVVNYLCYFIWRHRGGHYDTAFSFWLLFNSLYTTYALIWDFLMDWSILRPHTRYFMLRKELIYTNHIFLYYVAIVMNTAIRYLWIFYIPIAGPDFMLRSFILGLLEICRRWMWNFHLQTGKNEHIGNVDQYRVTREVPLPYTLPFEIRGDMEEEIPETAPWAVAVGAGDTIGGAWGEQGHTSPQALTEVNFIQIFGKNNAKPHTSEKLLQPKEAMESPHDRTPHLTIRPPVLPRTVNRGVLRIEPRSTYGGENREALTRLQAGPKYKSHHASTFSTGVALGSALVALGLGIAHSCEQNTRDAIPGWDGLLFIYGVLAIPPFFALLVGLNLLVWARARINYVFIFELNPRTSLDHLEYFQTPNTGSSSTSAHLFKSGTRPVKFTDFYMGDQFCSFAFTLSNITLIGCVYSRGLDADWRTCGSTSKLWPLAFVFTVLPFLIRLVQSFRRYVDSKLPMHLINAGKYGAGIISYLCYFIWRRRGGHYDAGFVSWCLFNLLYSALALIWDFLVDWSIFQPQCRYWLLRQDLVYKNYIFLYYFAIVSNIVLRLSWIFYIPANGPDNMLRYFIVAGLGETIRRWIWNFYRLEVEHLGGGDQISIIG</sequence>
<keyword evidence="4 7" id="KW-1133">Transmembrane helix</keyword>
<dbReference type="GO" id="GO:0006817">
    <property type="term" value="P:phosphate ion transport"/>
    <property type="evidence" value="ECO:0007669"/>
    <property type="project" value="TreeGrafter"/>
</dbReference>
<dbReference type="GO" id="GO:0016036">
    <property type="term" value="P:cellular response to phosphate starvation"/>
    <property type="evidence" value="ECO:0007669"/>
    <property type="project" value="TreeGrafter"/>
</dbReference>
<dbReference type="PANTHER" id="PTHR10783">
    <property type="entry name" value="XENOTROPIC AND POLYTROPIC RETROVIRUS RECEPTOR 1-RELATED"/>
    <property type="match status" value="1"/>
</dbReference>
<feature type="compositionally biased region" description="Polar residues" evidence="6">
    <location>
        <begin position="116"/>
        <end position="127"/>
    </location>
</feature>
<feature type="transmembrane region" description="Helical" evidence="7">
    <location>
        <begin position="1293"/>
        <end position="1313"/>
    </location>
</feature>
<evidence type="ECO:0000256" key="1">
    <source>
        <dbReference type="ARBA" id="ARBA00004141"/>
    </source>
</evidence>
<dbReference type="Pfam" id="PF03105">
    <property type="entry name" value="SPX"/>
    <property type="match status" value="1"/>
</dbReference>
<evidence type="ECO:0000256" key="2">
    <source>
        <dbReference type="ARBA" id="ARBA00009665"/>
    </source>
</evidence>
<feature type="transmembrane region" description="Helical" evidence="7">
    <location>
        <begin position="1217"/>
        <end position="1236"/>
    </location>
</feature>
<proteinExistence type="inferred from homology"/>
<comment type="caution">
    <text evidence="10">The sequence shown here is derived from an EMBL/GenBank/DDBJ whole genome shotgun (WGS) entry which is preliminary data.</text>
</comment>
<feature type="transmembrane region" description="Helical" evidence="7">
    <location>
        <begin position="1031"/>
        <end position="1051"/>
    </location>
</feature>
<dbReference type="OrthoDB" id="9970435at2759"/>
<evidence type="ECO:0000256" key="5">
    <source>
        <dbReference type="ARBA" id="ARBA00023136"/>
    </source>
</evidence>
<evidence type="ECO:0000313" key="11">
    <source>
        <dbReference type="Proteomes" id="UP000623467"/>
    </source>
</evidence>
<dbReference type="Pfam" id="PF03124">
    <property type="entry name" value="EXS"/>
    <property type="match status" value="3"/>
</dbReference>
<evidence type="ECO:0000256" key="7">
    <source>
        <dbReference type="SAM" id="Phobius"/>
    </source>
</evidence>
<feature type="domain" description="EXS" evidence="8">
    <location>
        <begin position="715"/>
        <end position="911"/>
    </location>
</feature>
<dbReference type="GO" id="GO:0000822">
    <property type="term" value="F:inositol hexakisphosphate binding"/>
    <property type="evidence" value="ECO:0007669"/>
    <property type="project" value="TreeGrafter"/>
</dbReference>
<feature type="transmembrane region" description="Helical" evidence="7">
    <location>
        <begin position="516"/>
        <end position="537"/>
    </location>
</feature>
<organism evidence="10 11">
    <name type="scientific">Mycena sanguinolenta</name>
    <dbReference type="NCBI Taxonomy" id="230812"/>
    <lineage>
        <taxon>Eukaryota</taxon>
        <taxon>Fungi</taxon>
        <taxon>Dikarya</taxon>
        <taxon>Basidiomycota</taxon>
        <taxon>Agaricomycotina</taxon>
        <taxon>Agaricomycetes</taxon>
        <taxon>Agaricomycetidae</taxon>
        <taxon>Agaricales</taxon>
        <taxon>Marasmiineae</taxon>
        <taxon>Mycenaceae</taxon>
        <taxon>Mycena</taxon>
    </lineage>
</organism>
<protein>
    <submittedName>
        <fullName evidence="10">Signal transduction protein</fullName>
    </submittedName>
</protein>